<organism evidence="1 2">
    <name type="scientific">Alicyclobacillus fastidiosus</name>
    <dbReference type="NCBI Taxonomy" id="392011"/>
    <lineage>
        <taxon>Bacteria</taxon>
        <taxon>Bacillati</taxon>
        <taxon>Bacillota</taxon>
        <taxon>Bacilli</taxon>
        <taxon>Bacillales</taxon>
        <taxon>Alicyclobacillaceae</taxon>
        <taxon>Alicyclobacillus</taxon>
    </lineage>
</organism>
<dbReference type="InterPro" id="IPR011060">
    <property type="entry name" value="RibuloseP-bd_barrel"/>
</dbReference>
<keyword evidence="2" id="KW-1185">Reference proteome</keyword>
<gene>
    <name evidence="1" type="ORF">NZD89_23110</name>
</gene>
<dbReference type="EMBL" id="CP104067">
    <property type="protein sequence ID" value="WAH41125.1"/>
    <property type="molecule type" value="Genomic_DNA"/>
</dbReference>
<evidence type="ECO:0000313" key="1">
    <source>
        <dbReference type="EMBL" id="WAH41125.1"/>
    </source>
</evidence>
<dbReference type="PANTHER" id="PTHR35039:SF3">
    <property type="entry name" value="3-KETO-L-GULONATE-6-PHOSPHATE DECARBOXYLASE SGBH-RELATED"/>
    <property type="match status" value="1"/>
</dbReference>
<reference evidence="1" key="1">
    <citation type="submission" date="2022-08" db="EMBL/GenBank/DDBJ databases">
        <title>Alicyclobacillus fastidiosus DSM 17978, complete genome.</title>
        <authorList>
            <person name="Wang Q."/>
            <person name="Cai R."/>
            <person name="Wang Z."/>
        </authorList>
    </citation>
    <scope>NUCLEOTIDE SEQUENCE</scope>
    <source>
        <strain evidence="1">DSM 17978</strain>
    </source>
</reference>
<dbReference type="SUPFAM" id="SSF51366">
    <property type="entry name" value="Ribulose-phoshate binding barrel"/>
    <property type="match status" value="1"/>
</dbReference>
<protein>
    <submittedName>
        <fullName evidence="1">Uncharacterized protein</fullName>
    </submittedName>
</protein>
<dbReference type="Proteomes" id="UP001164761">
    <property type="component" value="Chromosome"/>
</dbReference>
<name>A0ABY6ZEG5_9BACL</name>
<sequence length="115" mass="12435">MMKIQLALDRLDTDEAIAIASAASDFVDWIEAFDNAAYEMKMCFEAGANVATVMGAAPIATIELCKRVADECGAHVVIDLLNVGSAISKARDPGVAARYFREVIAEHANEEMVER</sequence>
<dbReference type="InterPro" id="IPR013785">
    <property type="entry name" value="Aldolase_TIM"/>
</dbReference>
<dbReference type="PANTHER" id="PTHR35039">
    <property type="entry name" value="3-KETO-L-GULONATE-6-PHOSPHATE DECARBOXYLASE SGBH-RELATED"/>
    <property type="match status" value="1"/>
</dbReference>
<evidence type="ECO:0000313" key="2">
    <source>
        <dbReference type="Proteomes" id="UP001164761"/>
    </source>
</evidence>
<dbReference type="RefSeq" id="WP_268005024.1">
    <property type="nucleotide sequence ID" value="NZ_BSUT01000001.1"/>
</dbReference>
<proteinExistence type="predicted"/>
<dbReference type="Gene3D" id="3.20.20.70">
    <property type="entry name" value="Aldolase class I"/>
    <property type="match status" value="2"/>
</dbReference>
<accession>A0ABY6ZEG5</accession>